<evidence type="ECO:0000313" key="2">
    <source>
        <dbReference type="EMBL" id="SDW63146.1"/>
    </source>
</evidence>
<dbReference type="InterPro" id="IPR014719">
    <property type="entry name" value="Ribosomal_bL12_C/ClpS-like"/>
</dbReference>
<keyword evidence="1" id="KW-0812">Transmembrane</keyword>
<dbReference type="EMBL" id="FNND01000003">
    <property type="protein sequence ID" value="SDW63146.1"/>
    <property type="molecule type" value="Genomic_DNA"/>
</dbReference>
<evidence type="ECO:0000256" key="1">
    <source>
        <dbReference type="SAM" id="Phobius"/>
    </source>
</evidence>
<protein>
    <submittedName>
        <fullName evidence="2">Ribosomal protein L7/L12 C-terminal domain-containing protein</fullName>
    </submittedName>
</protein>
<feature type="transmembrane region" description="Helical" evidence="1">
    <location>
        <begin position="173"/>
        <end position="191"/>
    </location>
</feature>
<keyword evidence="2" id="KW-0687">Ribonucleoprotein</keyword>
<reference evidence="2 3" key="1">
    <citation type="submission" date="2016-10" db="EMBL/GenBank/DDBJ databases">
        <authorList>
            <person name="Varghese N."/>
            <person name="Submissions S."/>
        </authorList>
    </citation>
    <scope>NUCLEOTIDE SEQUENCE [LARGE SCALE GENOMIC DNA]</scope>
    <source>
        <strain evidence="2 3">DSM 11449</strain>
    </source>
</reference>
<dbReference type="OrthoDB" id="1149028at2"/>
<organism evidence="2 3">
    <name type="scientific">Capnocytophaga granulosa</name>
    <dbReference type="NCBI Taxonomy" id="45242"/>
    <lineage>
        <taxon>Bacteria</taxon>
        <taxon>Pseudomonadati</taxon>
        <taxon>Bacteroidota</taxon>
        <taxon>Flavobacteriia</taxon>
        <taxon>Flavobacteriales</taxon>
        <taxon>Flavobacteriaceae</taxon>
        <taxon>Capnocytophaga</taxon>
    </lineage>
</organism>
<dbReference type="RefSeq" id="WP_016420434.1">
    <property type="nucleotide sequence ID" value="NZ_FNND01000003.1"/>
</dbReference>
<dbReference type="AlphaFoldDB" id="A0A1H2V482"/>
<dbReference type="Proteomes" id="UP000182771">
    <property type="component" value="Unassembled WGS sequence"/>
</dbReference>
<dbReference type="GeneID" id="85017006"/>
<proteinExistence type="predicted"/>
<keyword evidence="3" id="KW-1185">Reference proteome</keyword>
<gene>
    <name evidence="2" type="ORF">SAMN05444420_10359</name>
</gene>
<keyword evidence="1" id="KW-1133">Transmembrane helix</keyword>
<keyword evidence="1" id="KW-0472">Membrane</keyword>
<name>A0A1H2V482_9FLAO</name>
<comment type="caution">
    <text evidence="2">The sequence shown here is derived from an EMBL/GenBank/DDBJ whole genome shotgun (WGS) entry which is preliminary data.</text>
</comment>
<keyword evidence="2" id="KW-0689">Ribosomal protein</keyword>
<sequence>MTQTDIDQIHSLVHEGNKLAAVKLLKDTTHIGLKEAKDIIDDFFLGKLTDLEAAVAQAKTRYSDTYESISASSDPDGSNVHFFYQKGNHREEVTPGHPMWERVRNQYTCVWENAPEEVKKVREAFRKAVLEMEAKAGYTPKKNAQTTNRKEQASSDKRDTLFIKKSPFDFLKWYFYLFIAAAIVYMIYLFINH</sequence>
<evidence type="ECO:0000313" key="3">
    <source>
        <dbReference type="Proteomes" id="UP000182771"/>
    </source>
</evidence>
<dbReference type="GO" id="GO:0005840">
    <property type="term" value="C:ribosome"/>
    <property type="evidence" value="ECO:0007669"/>
    <property type="project" value="UniProtKB-KW"/>
</dbReference>
<dbReference type="Gene3D" id="3.30.1390.10">
    <property type="match status" value="1"/>
</dbReference>
<accession>A0A1H2V482</accession>